<comment type="similarity">
    <text evidence="1">Belongs to the peptidase C40 family.</text>
</comment>
<dbReference type="RefSeq" id="WP_035076491.1">
    <property type="nucleotide sequence ID" value="NZ_JMIH01000023.1"/>
</dbReference>
<dbReference type="PANTHER" id="PTHR47360">
    <property type="entry name" value="MUREIN DD-ENDOPEPTIDASE MEPS/MUREIN LD-CARBOXYPEPTIDASE"/>
    <property type="match status" value="1"/>
</dbReference>
<accession>A0A074KZ01</accession>
<keyword evidence="5" id="KW-0788">Thiol protease</keyword>
<evidence type="ECO:0000259" key="7">
    <source>
        <dbReference type="PROSITE" id="PS51935"/>
    </source>
</evidence>
<evidence type="ECO:0000256" key="6">
    <source>
        <dbReference type="SAM" id="Phobius"/>
    </source>
</evidence>
<protein>
    <recommendedName>
        <fullName evidence="7">NlpC/P60 domain-containing protein</fullName>
    </recommendedName>
</protein>
<dbReference type="PROSITE" id="PS51935">
    <property type="entry name" value="NLPC_P60"/>
    <property type="match status" value="1"/>
</dbReference>
<dbReference type="PANTHER" id="PTHR47360:SF1">
    <property type="entry name" value="ENDOPEPTIDASE NLPC-RELATED"/>
    <property type="match status" value="1"/>
</dbReference>
<keyword evidence="3" id="KW-0732">Signal</keyword>
<evidence type="ECO:0000256" key="2">
    <source>
        <dbReference type="ARBA" id="ARBA00022670"/>
    </source>
</evidence>
<evidence type="ECO:0000256" key="5">
    <source>
        <dbReference type="ARBA" id="ARBA00022807"/>
    </source>
</evidence>
<keyword evidence="2" id="KW-0645">Protease</keyword>
<keyword evidence="6" id="KW-1133">Transmembrane helix</keyword>
<dbReference type="InterPro" id="IPR038765">
    <property type="entry name" value="Papain-like_cys_pep_sf"/>
</dbReference>
<dbReference type="OrthoDB" id="9807055at2"/>
<name>A0A074KZ01_9BACT</name>
<sequence>MHYKIAKLQHLKLPYIIIFWIIIISFASCSPSRKIRNANIDQVVTTAQSFRGTPYRYGGTTRSGMDCSALLFQSFSSIGVTLPRSSEAQSKIGRRVALKGLQKGDMVFFATGKRKRQVTHAGIVTSNHRGNIQFIHASTSLGVTEDNVKSNYWSNRFVLGRRVF</sequence>
<dbReference type="PROSITE" id="PS51257">
    <property type="entry name" value="PROKAR_LIPOPROTEIN"/>
    <property type="match status" value="1"/>
</dbReference>
<dbReference type="GO" id="GO:0006508">
    <property type="term" value="P:proteolysis"/>
    <property type="evidence" value="ECO:0007669"/>
    <property type="project" value="UniProtKB-KW"/>
</dbReference>
<keyword evidence="9" id="KW-1185">Reference proteome</keyword>
<organism evidence="8 9">
    <name type="scientific">Anditalea andensis</name>
    <dbReference type="NCBI Taxonomy" id="1048983"/>
    <lineage>
        <taxon>Bacteria</taxon>
        <taxon>Pseudomonadati</taxon>
        <taxon>Bacteroidota</taxon>
        <taxon>Cytophagia</taxon>
        <taxon>Cytophagales</taxon>
        <taxon>Cytophagaceae</taxon>
        <taxon>Anditalea</taxon>
    </lineage>
</organism>
<proteinExistence type="inferred from homology"/>
<dbReference type="InterPro" id="IPR000064">
    <property type="entry name" value="NLP_P60_dom"/>
</dbReference>
<dbReference type="AlphaFoldDB" id="A0A074KZ01"/>
<evidence type="ECO:0000256" key="1">
    <source>
        <dbReference type="ARBA" id="ARBA00007074"/>
    </source>
</evidence>
<feature type="transmembrane region" description="Helical" evidence="6">
    <location>
        <begin position="12"/>
        <end position="28"/>
    </location>
</feature>
<evidence type="ECO:0000313" key="9">
    <source>
        <dbReference type="Proteomes" id="UP000027821"/>
    </source>
</evidence>
<dbReference type="Proteomes" id="UP000027821">
    <property type="component" value="Unassembled WGS sequence"/>
</dbReference>
<keyword evidence="6" id="KW-0812">Transmembrane</keyword>
<keyword evidence="6" id="KW-0472">Membrane</keyword>
<dbReference type="eggNOG" id="COG0791">
    <property type="taxonomic scope" value="Bacteria"/>
</dbReference>
<keyword evidence="4" id="KW-0378">Hydrolase</keyword>
<dbReference type="GO" id="GO:0008234">
    <property type="term" value="F:cysteine-type peptidase activity"/>
    <property type="evidence" value="ECO:0007669"/>
    <property type="project" value="UniProtKB-KW"/>
</dbReference>
<reference evidence="8 9" key="1">
    <citation type="submission" date="2014-04" db="EMBL/GenBank/DDBJ databases">
        <title>Characterization and application of a salt tolerant electro-active bacterium.</title>
        <authorList>
            <person name="Yang L."/>
            <person name="Wei S."/>
            <person name="Tay Q.X.M."/>
        </authorList>
    </citation>
    <scope>NUCLEOTIDE SEQUENCE [LARGE SCALE GENOMIC DNA]</scope>
    <source>
        <strain evidence="8 9">LY1</strain>
    </source>
</reference>
<dbReference type="STRING" id="1048983.EL17_14625"/>
<dbReference type="InterPro" id="IPR052062">
    <property type="entry name" value="Murein_DD/LD_carboxypeptidase"/>
</dbReference>
<dbReference type="Pfam" id="PF00877">
    <property type="entry name" value="NLPC_P60"/>
    <property type="match status" value="1"/>
</dbReference>
<comment type="caution">
    <text evidence="8">The sequence shown here is derived from an EMBL/GenBank/DDBJ whole genome shotgun (WGS) entry which is preliminary data.</text>
</comment>
<gene>
    <name evidence="8" type="ORF">EL17_14625</name>
</gene>
<dbReference type="SUPFAM" id="SSF54001">
    <property type="entry name" value="Cysteine proteinases"/>
    <property type="match status" value="1"/>
</dbReference>
<dbReference type="EMBL" id="JMIH01000023">
    <property type="protein sequence ID" value="KEO72858.1"/>
    <property type="molecule type" value="Genomic_DNA"/>
</dbReference>
<evidence type="ECO:0000313" key="8">
    <source>
        <dbReference type="EMBL" id="KEO72858.1"/>
    </source>
</evidence>
<dbReference type="Gene3D" id="3.90.1720.10">
    <property type="entry name" value="endopeptidase domain like (from Nostoc punctiforme)"/>
    <property type="match status" value="1"/>
</dbReference>
<evidence type="ECO:0000256" key="3">
    <source>
        <dbReference type="ARBA" id="ARBA00022729"/>
    </source>
</evidence>
<feature type="domain" description="NlpC/P60" evidence="7">
    <location>
        <begin position="37"/>
        <end position="164"/>
    </location>
</feature>
<evidence type="ECO:0000256" key="4">
    <source>
        <dbReference type="ARBA" id="ARBA00022801"/>
    </source>
</evidence>